<proteinExistence type="predicted"/>
<sequence>MAQPTQGFFLDDFKPKNAVIPPYTNFAPPAMSPTATITINCTDTLAKVSKYIFGTNANVYMSQMVDQPDLLNHIQTLSPNIIRFPGGNLSSVFFWDASKDQLPADVPDTLLDVEGKKYSNYYWFGKNTESWTLSLDNYYKMLEMTSSTGIITVNYSYARYGTGPTPVQTAAHYAAEWVRYDKGRTRYWEIGNENAGTWQAGYRIDTRKNKDGQPEIITGELYGQHFNVFADSMRAAAAEIGTTIHIGAQLIQTEPPSWDTQVNKTWNAGLFKAIGNAADFFIVHSYYTPYGQNSTPDQILSTPGLESRAIMDYISKSIQTAGVAMKPVALTEWNIFAEGSRQYVSYINGIHATMTLGELIKNKYGMASRWDLANGWNNGNDHGMFSQGDEPGNVPKWNPRPVFYYMYYFQKFFGNYLVTSSTTGSSTIVAYASIFDSGQAGVVIVNKGNTAETVALDLQNFGYGNRYYVYSLTGGQDNGNFSLNVLVNGQRSPYAAGGPATVENISALSATMENGIKVAAPARSVHYVLVENGNGSPLAIDKTETTYLHVFPNPSGNQFTIDLPEGKFSKIEIVDIHGTIIYSQPLLANQHQLNLHTQLKPGIYLVRLHSSKHVHIAKLLIQ</sequence>
<dbReference type="InterPro" id="IPR013780">
    <property type="entry name" value="Glyco_hydro_b"/>
</dbReference>
<dbReference type="EMBL" id="JAUKPO010000006">
    <property type="protein sequence ID" value="MDO1447074.1"/>
    <property type="molecule type" value="Genomic_DNA"/>
</dbReference>
<feature type="domain" description="Alpha-L-arabinofuranosidase 1 catalytic" evidence="2">
    <location>
        <begin position="74"/>
        <end position="248"/>
    </location>
</feature>
<dbReference type="InterPro" id="IPR026444">
    <property type="entry name" value="Secre_tail"/>
</dbReference>
<dbReference type="PANTHER" id="PTHR43576:SF3">
    <property type="entry name" value="ALPHA-L-ARABINOFURANOSIDASE C"/>
    <property type="match status" value="1"/>
</dbReference>
<dbReference type="InterPro" id="IPR055235">
    <property type="entry name" value="ASD1_cat"/>
</dbReference>
<dbReference type="Pfam" id="PF18962">
    <property type="entry name" value="Por_Secre_tail"/>
    <property type="match status" value="1"/>
</dbReference>
<dbReference type="Proteomes" id="UP001168528">
    <property type="component" value="Unassembled WGS sequence"/>
</dbReference>
<evidence type="ECO:0000313" key="3">
    <source>
        <dbReference type="EMBL" id="MDO1447074.1"/>
    </source>
</evidence>
<dbReference type="RefSeq" id="WP_302037878.1">
    <property type="nucleotide sequence ID" value="NZ_JAUKPO010000006.1"/>
</dbReference>
<dbReference type="Pfam" id="PF22848">
    <property type="entry name" value="ASD1_dom"/>
    <property type="match status" value="1"/>
</dbReference>
<dbReference type="Gene3D" id="3.20.20.80">
    <property type="entry name" value="Glycosidases"/>
    <property type="match status" value="1"/>
</dbReference>
<gene>
    <name evidence="3" type="ORF">Q0590_12470</name>
</gene>
<protein>
    <submittedName>
        <fullName evidence="3">T9SS type A sorting domain-containing protein</fullName>
    </submittedName>
</protein>
<feature type="domain" description="Secretion system C-terminal sorting" evidence="1">
    <location>
        <begin position="550"/>
        <end position="621"/>
    </location>
</feature>
<dbReference type="SUPFAM" id="SSF51445">
    <property type="entry name" value="(Trans)glycosidases"/>
    <property type="match status" value="1"/>
</dbReference>
<dbReference type="InterPro" id="IPR017853">
    <property type="entry name" value="GH"/>
</dbReference>
<accession>A0ABT8R4R0</accession>
<comment type="caution">
    <text evidence="3">The sequence shown here is derived from an EMBL/GenBank/DDBJ whole genome shotgun (WGS) entry which is preliminary data.</text>
</comment>
<evidence type="ECO:0000313" key="4">
    <source>
        <dbReference type="Proteomes" id="UP001168528"/>
    </source>
</evidence>
<dbReference type="Gene3D" id="2.60.40.1180">
    <property type="entry name" value="Golgi alpha-mannosidase II"/>
    <property type="match status" value="1"/>
</dbReference>
<evidence type="ECO:0000259" key="2">
    <source>
        <dbReference type="Pfam" id="PF22848"/>
    </source>
</evidence>
<keyword evidence="4" id="KW-1185">Reference proteome</keyword>
<dbReference type="NCBIfam" id="TIGR04183">
    <property type="entry name" value="Por_Secre_tail"/>
    <property type="match status" value="1"/>
</dbReference>
<reference evidence="3" key="1">
    <citation type="submission" date="2023-07" db="EMBL/GenBank/DDBJ databases">
        <title>The genome sequence of Rhodocytophaga aerolata KACC 12507.</title>
        <authorList>
            <person name="Zhang X."/>
        </authorList>
    </citation>
    <scope>NUCLEOTIDE SEQUENCE</scope>
    <source>
        <strain evidence="3">KACC 12507</strain>
    </source>
</reference>
<organism evidence="3 4">
    <name type="scientific">Rhodocytophaga aerolata</name>
    <dbReference type="NCBI Taxonomy" id="455078"/>
    <lineage>
        <taxon>Bacteria</taxon>
        <taxon>Pseudomonadati</taxon>
        <taxon>Bacteroidota</taxon>
        <taxon>Cytophagia</taxon>
        <taxon>Cytophagales</taxon>
        <taxon>Rhodocytophagaceae</taxon>
        <taxon>Rhodocytophaga</taxon>
    </lineage>
</organism>
<dbReference type="PANTHER" id="PTHR43576">
    <property type="entry name" value="ALPHA-L-ARABINOFURANOSIDASE C-RELATED"/>
    <property type="match status" value="1"/>
</dbReference>
<name>A0ABT8R4R0_9BACT</name>
<evidence type="ECO:0000259" key="1">
    <source>
        <dbReference type="Pfam" id="PF18962"/>
    </source>
</evidence>